<reference evidence="3 4" key="1">
    <citation type="submission" date="2017-09" db="EMBL/GenBank/DDBJ databases">
        <title>Genome sequencing of Besnoitia besnoiti strain Bb-Ger1.</title>
        <authorList>
            <person name="Schares G."/>
            <person name="Venepally P."/>
            <person name="Lorenzi H.A."/>
        </authorList>
    </citation>
    <scope>NUCLEOTIDE SEQUENCE [LARGE SCALE GENOMIC DNA]</scope>
    <source>
        <strain evidence="3 4">Bb-Ger1</strain>
    </source>
</reference>
<comment type="caution">
    <text evidence="3">The sequence shown here is derived from an EMBL/GenBank/DDBJ whole genome shotgun (WGS) entry which is preliminary data.</text>
</comment>
<organism evidence="3 4">
    <name type="scientific">Besnoitia besnoiti</name>
    <name type="common">Apicomplexan protozoan</name>
    <dbReference type="NCBI Taxonomy" id="94643"/>
    <lineage>
        <taxon>Eukaryota</taxon>
        <taxon>Sar</taxon>
        <taxon>Alveolata</taxon>
        <taxon>Apicomplexa</taxon>
        <taxon>Conoidasida</taxon>
        <taxon>Coccidia</taxon>
        <taxon>Eucoccidiorida</taxon>
        <taxon>Eimeriorina</taxon>
        <taxon>Sarcocystidae</taxon>
        <taxon>Besnoitia</taxon>
    </lineage>
</organism>
<feature type="compositionally biased region" description="Low complexity" evidence="2">
    <location>
        <begin position="712"/>
        <end position="728"/>
    </location>
</feature>
<proteinExistence type="predicted"/>
<dbReference type="EMBL" id="NWUJ01000007">
    <property type="protein sequence ID" value="PFH34122.1"/>
    <property type="molecule type" value="Genomic_DNA"/>
</dbReference>
<sequence>MVRSFLRGCRARSSGHSARSGGYGCSRFLLPVRASSLLSHIAAVDMKCCHFVVTTLTAVCLRLLVSNVILFAATTHVPPSPTPTGGDNNDAAPQLADGVASGVGTVAYDAGTVHVAPLGLARPVTLPGTGTTTYGELMVNVLRDEARELRRMWGCEESYIVENAGRQILRHDSPPTQSDVNEWVARARYRYRHRFESRLGEAANLERQATALADLLRAEGVHVAQTESPPPSSSSAIAETPAAGTAEASAPLPGPAPSVVPYVVAGLASVRADAQKLRTQIEDHERSISTAIAKRMFESPTVHPTDSNVAYWSRRVRVEARVRDGRQAKYAEALEAQAARAQRWLSSGVWEIAAESSSGASAPAGPGAHSVTVGCVQARGPRSAPYKSARLGGRGVFGPTGRTTGCSAAGPQACDIRLLNRAGQLKKTWEDRETFVREYIAARMLRQGTRNPSAKDVRRWRRSGICRYCTQARDRLQRAQSLVDEAEALRARLEASGVAVPHLEEGGGTGPGASTTPDRPEHTLTFAELAIIKIKEEARRLRQEWGRGEGIYVAQHVAHNMLYNSDYSPTDAVLRSWQSTATKNFRRRVAAHLEKASRLEAQAVNLESELVSAISESRGPQASPHAETESDERSQAPTGQRHKRAREPPPAPPDDPGEGPSRRRPGPPALPLWFSPVTSVTVSRPSWLTMKPPTAPQPRLRSTTPLHLEGQAAAPPASAATSQASPVARVHVTEAAGARPSGVSVVRRRLRREADSSASRSESPHPHPKKKWLLASVEMSAPRPPSPHALGVSQHLPEQSKAGPAAAEPVSSVAAHESRVTTPRPLYSHWALRSLPLKKRPPRER</sequence>
<feature type="coiled-coil region" evidence="1">
    <location>
        <begin position="267"/>
        <end position="294"/>
    </location>
</feature>
<dbReference type="KEGG" id="bbes:BESB_072740"/>
<dbReference type="Proteomes" id="UP000224006">
    <property type="component" value="Unassembled WGS sequence"/>
</dbReference>
<dbReference type="AlphaFoldDB" id="A0A2A9MFF4"/>
<feature type="region of interest" description="Disordered" evidence="2">
    <location>
        <begin position="501"/>
        <end position="520"/>
    </location>
</feature>
<protein>
    <submittedName>
        <fullName evidence="3">KRUF family protein</fullName>
    </submittedName>
</protein>
<feature type="compositionally biased region" description="Low complexity" evidence="2">
    <location>
        <begin position="233"/>
        <end position="243"/>
    </location>
</feature>
<feature type="compositionally biased region" description="Low complexity" evidence="2">
    <location>
        <begin position="802"/>
        <end position="815"/>
    </location>
</feature>
<feature type="coiled-coil region" evidence="1">
    <location>
        <begin position="469"/>
        <end position="496"/>
    </location>
</feature>
<name>A0A2A9MFF4_BESBE</name>
<dbReference type="GeneID" id="40312200"/>
<keyword evidence="4" id="KW-1185">Reference proteome</keyword>
<dbReference type="OrthoDB" id="10399191at2759"/>
<dbReference type="STRING" id="94643.A0A2A9MFF4"/>
<dbReference type="RefSeq" id="XP_029218131.1">
    <property type="nucleotide sequence ID" value="XM_029365647.1"/>
</dbReference>
<feature type="compositionally biased region" description="Low complexity" evidence="2">
    <location>
        <begin position="675"/>
        <end position="686"/>
    </location>
</feature>
<evidence type="ECO:0000313" key="3">
    <source>
        <dbReference type="EMBL" id="PFH34122.1"/>
    </source>
</evidence>
<evidence type="ECO:0000313" key="4">
    <source>
        <dbReference type="Proteomes" id="UP000224006"/>
    </source>
</evidence>
<dbReference type="VEuPathDB" id="ToxoDB:BESB_072740"/>
<gene>
    <name evidence="3" type="ORF">BESB_072740</name>
</gene>
<evidence type="ECO:0000256" key="1">
    <source>
        <dbReference type="SAM" id="Coils"/>
    </source>
</evidence>
<evidence type="ECO:0000256" key="2">
    <source>
        <dbReference type="SAM" id="MobiDB-lite"/>
    </source>
</evidence>
<feature type="region of interest" description="Disordered" evidence="2">
    <location>
        <begin position="614"/>
        <end position="828"/>
    </location>
</feature>
<feature type="region of interest" description="Disordered" evidence="2">
    <location>
        <begin position="222"/>
        <end position="251"/>
    </location>
</feature>
<keyword evidence="1" id="KW-0175">Coiled coil</keyword>
<accession>A0A2A9MFF4</accession>